<keyword evidence="3" id="KW-0812">Transmembrane</keyword>
<proteinExistence type="predicted"/>
<feature type="region of interest" description="Disordered" evidence="2">
    <location>
        <begin position="75"/>
        <end position="94"/>
    </location>
</feature>
<evidence type="ECO:0000256" key="2">
    <source>
        <dbReference type="SAM" id="MobiDB-lite"/>
    </source>
</evidence>
<reference evidence="5 6" key="1">
    <citation type="submission" date="2022-04" db="EMBL/GenBank/DDBJ databases">
        <title>Spirosoma sp. strain RP8 genome sequencing and assembly.</title>
        <authorList>
            <person name="Jung Y."/>
        </authorList>
    </citation>
    <scope>NUCLEOTIDE SEQUENCE [LARGE SCALE GENOMIC DNA]</scope>
    <source>
        <strain evidence="5 6">RP8</strain>
    </source>
</reference>
<protein>
    <submittedName>
        <fullName evidence="5">Uncharacterized protein</fullName>
    </submittedName>
</protein>
<feature type="coiled-coil region" evidence="1">
    <location>
        <begin position="94"/>
        <end position="121"/>
    </location>
</feature>
<sequence>MMTQRFKKGWLLVLGLTASVVAQAQDTVVAQTQDAGAASKPSVYTYLALILALVATIGLVLLWWQSRLAWSKINAERRSPSGSTDSMREVSGRVTSLEQDNRALVTKLKALEVQLAQLREQQTARVDHRPAPAQPAVASTPPPSPRPAPAQPVVATSEPVQRPAAPMPSQSQRSAPVKTLPSKLYARTADVPGGFSVSSLVETPNRPMVFVITPTGPAQATFRVTDDPEAQRLALSDPYSYLSDACNYQSRPEANSRIHMISDGKLQLQGEKWHIIEKAEISFYA</sequence>
<keyword evidence="6" id="KW-1185">Reference proteome</keyword>
<feature type="chain" id="PRO_5047410528" evidence="4">
    <location>
        <begin position="25"/>
        <end position="285"/>
    </location>
</feature>
<feature type="region of interest" description="Disordered" evidence="2">
    <location>
        <begin position="121"/>
        <end position="179"/>
    </location>
</feature>
<keyword evidence="3" id="KW-1133">Transmembrane helix</keyword>
<evidence type="ECO:0000256" key="3">
    <source>
        <dbReference type="SAM" id="Phobius"/>
    </source>
</evidence>
<keyword evidence="3" id="KW-0472">Membrane</keyword>
<organism evidence="5 6">
    <name type="scientific">Spirosoma liriopis</name>
    <dbReference type="NCBI Taxonomy" id="2937440"/>
    <lineage>
        <taxon>Bacteria</taxon>
        <taxon>Pseudomonadati</taxon>
        <taxon>Bacteroidota</taxon>
        <taxon>Cytophagia</taxon>
        <taxon>Cytophagales</taxon>
        <taxon>Cytophagaceae</taxon>
        <taxon>Spirosoma</taxon>
    </lineage>
</organism>
<feature type="transmembrane region" description="Helical" evidence="3">
    <location>
        <begin position="43"/>
        <end position="64"/>
    </location>
</feature>
<feature type="signal peptide" evidence="4">
    <location>
        <begin position="1"/>
        <end position="24"/>
    </location>
</feature>
<dbReference type="EMBL" id="JALPRF010000001">
    <property type="protein sequence ID" value="MCK8490576.1"/>
    <property type="molecule type" value="Genomic_DNA"/>
</dbReference>
<evidence type="ECO:0000256" key="4">
    <source>
        <dbReference type="SAM" id="SignalP"/>
    </source>
</evidence>
<keyword evidence="1" id="KW-0175">Coiled coil</keyword>
<dbReference type="RefSeq" id="WP_248475370.1">
    <property type="nucleotide sequence ID" value="NZ_JALPRF010000001.1"/>
</dbReference>
<keyword evidence="4" id="KW-0732">Signal</keyword>
<evidence type="ECO:0000313" key="5">
    <source>
        <dbReference type="EMBL" id="MCK8490576.1"/>
    </source>
</evidence>
<gene>
    <name evidence="5" type="ORF">M0L20_01860</name>
</gene>
<evidence type="ECO:0000256" key="1">
    <source>
        <dbReference type="SAM" id="Coils"/>
    </source>
</evidence>
<comment type="caution">
    <text evidence="5">The sequence shown here is derived from an EMBL/GenBank/DDBJ whole genome shotgun (WGS) entry which is preliminary data.</text>
</comment>
<accession>A0ABT0HEI9</accession>
<name>A0ABT0HEI9_9BACT</name>
<evidence type="ECO:0000313" key="6">
    <source>
        <dbReference type="Proteomes" id="UP001202180"/>
    </source>
</evidence>
<dbReference type="Proteomes" id="UP001202180">
    <property type="component" value="Unassembled WGS sequence"/>
</dbReference>
<feature type="compositionally biased region" description="Pro residues" evidence="2">
    <location>
        <begin position="140"/>
        <end position="150"/>
    </location>
</feature>